<evidence type="ECO:0000259" key="2">
    <source>
        <dbReference type="Pfam" id="PF14159"/>
    </source>
</evidence>
<reference evidence="3 4" key="1">
    <citation type="journal article" date="2020" name="IScience">
        <title>Genome Sequencing of the Endangered Kingdonia uniflora (Circaeasteraceae, Ranunculales) Reveals Potential Mechanisms of Evolutionary Specialization.</title>
        <authorList>
            <person name="Sun Y."/>
            <person name="Deng T."/>
            <person name="Zhang A."/>
            <person name="Moore M.J."/>
            <person name="Landis J.B."/>
            <person name="Lin N."/>
            <person name="Zhang H."/>
            <person name="Zhang X."/>
            <person name="Huang J."/>
            <person name="Zhang X."/>
            <person name="Sun H."/>
            <person name="Wang H."/>
        </authorList>
    </citation>
    <scope>NUCLEOTIDE SEQUENCE [LARGE SCALE GENOMIC DNA]</scope>
    <source>
        <strain evidence="3">TB1705</strain>
        <tissue evidence="3">Leaf</tissue>
    </source>
</reference>
<dbReference type="Proteomes" id="UP000541444">
    <property type="component" value="Unassembled WGS sequence"/>
</dbReference>
<dbReference type="PANTHER" id="PTHR33222">
    <property type="match status" value="1"/>
</dbReference>
<dbReference type="InterPro" id="IPR025564">
    <property type="entry name" value="CAAD_dom"/>
</dbReference>
<proteinExistence type="predicted"/>
<keyword evidence="4" id="KW-1185">Reference proteome</keyword>
<dbReference type="Pfam" id="PF14159">
    <property type="entry name" value="CAAD"/>
    <property type="match status" value="1"/>
</dbReference>
<dbReference type="InterPro" id="IPR033344">
    <property type="entry name" value="CURT1"/>
</dbReference>
<name>A0A7J7MXQ8_9MAGN</name>
<sequence>MASISTTLSVSASSLIDNKTLRHAPIASSPQCVTLPTLAGPSMHCRIAPRRRKIARNVVALTTGDVPSETETPEIVKTVLEAWEKVEDKYAVTSIAFAGAVALWGSSGLISAIDKLPLVPGVLELVGIGYTGWFSYKNLFFQPDREVLLQKVKDAYKDVLGSS</sequence>
<protein>
    <recommendedName>
        <fullName evidence="2">Cyanobacterial aminoacyl-tRNA synthetase CAAD domain-containing protein</fullName>
    </recommendedName>
</protein>
<evidence type="ECO:0000313" key="4">
    <source>
        <dbReference type="Proteomes" id="UP000541444"/>
    </source>
</evidence>
<dbReference type="PANTHER" id="PTHR33222:SF9">
    <property type="entry name" value="PROTEIN CURVATURE THYLAKOID 1B, CHLOROPLASTIC"/>
    <property type="match status" value="1"/>
</dbReference>
<evidence type="ECO:0000313" key="3">
    <source>
        <dbReference type="EMBL" id="KAF6159656.1"/>
    </source>
</evidence>
<dbReference type="OrthoDB" id="2014299at2759"/>
<organism evidence="3 4">
    <name type="scientific">Kingdonia uniflora</name>
    <dbReference type="NCBI Taxonomy" id="39325"/>
    <lineage>
        <taxon>Eukaryota</taxon>
        <taxon>Viridiplantae</taxon>
        <taxon>Streptophyta</taxon>
        <taxon>Embryophyta</taxon>
        <taxon>Tracheophyta</taxon>
        <taxon>Spermatophyta</taxon>
        <taxon>Magnoliopsida</taxon>
        <taxon>Ranunculales</taxon>
        <taxon>Circaeasteraceae</taxon>
        <taxon>Kingdonia</taxon>
    </lineage>
</organism>
<dbReference type="GO" id="GO:0009535">
    <property type="term" value="C:chloroplast thylakoid membrane"/>
    <property type="evidence" value="ECO:0007669"/>
    <property type="project" value="TreeGrafter"/>
</dbReference>
<comment type="subcellular location">
    <subcellularLocation>
        <location evidence="1">Membrane</location>
        <topology evidence="1">Multi-pass membrane protein</topology>
    </subcellularLocation>
</comment>
<feature type="domain" description="Cyanobacterial aminoacyl-tRNA synthetase CAAD" evidence="2">
    <location>
        <begin position="78"/>
        <end position="161"/>
    </location>
</feature>
<gene>
    <name evidence="3" type="ORF">GIB67_034618</name>
</gene>
<accession>A0A7J7MXQ8</accession>
<dbReference type="EMBL" id="JACGCM010001189">
    <property type="protein sequence ID" value="KAF6159656.1"/>
    <property type="molecule type" value="Genomic_DNA"/>
</dbReference>
<evidence type="ECO:0000256" key="1">
    <source>
        <dbReference type="ARBA" id="ARBA00004141"/>
    </source>
</evidence>
<dbReference type="AlphaFoldDB" id="A0A7J7MXQ8"/>
<comment type="caution">
    <text evidence="3">The sequence shown here is derived from an EMBL/GenBank/DDBJ whole genome shotgun (WGS) entry which is preliminary data.</text>
</comment>